<dbReference type="EMBL" id="UINC01065556">
    <property type="protein sequence ID" value="SVB95351.1"/>
    <property type="molecule type" value="Genomic_DNA"/>
</dbReference>
<evidence type="ECO:0000313" key="1">
    <source>
        <dbReference type="EMBL" id="SVB95351.1"/>
    </source>
</evidence>
<gene>
    <name evidence="1" type="ORF">METZ01_LOCUS248205</name>
</gene>
<sequence length="57" mass="6820">MKTFEKQFNIKTKLETLDHYVRSILNKFDPDDEIEVDIQEFDGKKIVNVKILDRALH</sequence>
<name>A0A382I9H5_9ZZZZ</name>
<protein>
    <submittedName>
        <fullName evidence="1">Uncharacterized protein</fullName>
    </submittedName>
</protein>
<dbReference type="AlphaFoldDB" id="A0A382I9H5"/>
<organism evidence="1">
    <name type="scientific">marine metagenome</name>
    <dbReference type="NCBI Taxonomy" id="408172"/>
    <lineage>
        <taxon>unclassified sequences</taxon>
        <taxon>metagenomes</taxon>
        <taxon>ecological metagenomes</taxon>
    </lineage>
</organism>
<accession>A0A382I9H5</accession>
<proteinExistence type="predicted"/>
<reference evidence="1" key="1">
    <citation type="submission" date="2018-05" db="EMBL/GenBank/DDBJ databases">
        <authorList>
            <person name="Lanie J.A."/>
            <person name="Ng W.-L."/>
            <person name="Kazmierczak K.M."/>
            <person name="Andrzejewski T.M."/>
            <person name="Davidsen T.M."/>
            <person name="Wayne K.J."/>
            <person name="Tettelin H."/>
            <person name="Glass J.I."/>
            <person name="Rusch D."/>
            <person name="Podicherti R."/>
            <person name="Tsui H.-C.T."/>
            <person name="Winkler M.E."/>
        </authorList>
    </citation>
    <scope>NUCLEOTIDE SEQUENCE</scope>
</reference>